<dbReference type="FunFam" id="3.30.360.10:FF:000014">
    <property type="entry name" value="N-acetyl-gamma-glutamyl-phosphate reductase"/>
    <property type="match status" value="1"/>
</dbReference>
<dbReference type="InterPro" id="IPR058924">
    <property type="entry name" value="AGPR_dimerisation_dom"/>
</dbReference>
<dbReference type="CDD" id="cd17895">
    <property type="entry name" value="AGPR_1_N"/>
    <property type="match status" value="1"/>
</dbReference>
<comment type="catalytic activity">
    <reaction evidence="6 7">
        <text>N-acetyl-L-glutamate 5-semialdehyde + phosphate + NADP(+) = N-acetyl-L-glutamyl 5-phosphate + NADPH + H(+)</text>
        <dbReference type="Rhea" id="RHEA:21588"/>
        <dbReference type="ChEBI" id="CHEBI:15378"/>
        <dbReference type="ChEBI" id="CHEBI:29123"/>
        <dbReference type="ChEBI" id="CHEBI:43474"/>
        <dbReference type="ChEBI" id="CHEBI:57783"/>
        <dbReference type="ChEBI" id="CHEBI:57936"/>
        <dbReference type="ChEBI" id="CHEBI:58349"/>
        <dbReference type="EC" id="1.2.1.38"/>
    </reaction>
</comment>
<dbReference type="SUPFAM" id="SSF55347">
    <property type="entry name" value="Glyceraldehyde-3-phosphate dehydrogenase-like, C-terminal domain"/>
    <property type="match status" value="1"/>
</dbReference>
<sequence length="345" mass="38196">MINVGVIGSTGYAGQQLVWFLHRHPQVKISFLSSHNHTGNPFSNTYPNYRNFMQNICIDIHEAEQQLSTIDVLFIALPHGKSFELAKKALALNVKVIDLGADFRLKDAALYKDWYDLDHGCPQLLPEAVYGLPELHRDKIKKANLIANPGCYPTASILALAPLLKEQLVIEESIVVDAKSGVSGAGRTANIATLYTECSESIKAYGVASHRHTPEIEQELSLLNGSSFCISFTPHLVPMNRGILATCYGSLRKKITKEALHDYYQAFYQNEYFVRVIDTIPETRNVKGSNLCDIGLCIDERTGRVIVISAIDNLIKGAAGQAVHNMNLMFELEEIAGLDVLPMIP</sequence>
<dbReference type="Gene3D" id="3.30.360.10">
    <property type="entry name" value="Dihydrodipicolinate Reductase, domain 2"/>
    <property type="match status" value="1"/>
</dbReference>
<dbReference type="AlphaFoldDB" id="A0A1D8GHL8"/>
<dbReference type="HAMAP" id="MF_00150">
    <property type="entry name" value="ArgC_type1"/>
    <property type="match status" value="1"/>
</dbReference>
<keyword evidence="3 7" id="KW-0028">Amino-acid biosynthesis</keyword>
<dbReference type="InterPro" id="IPR000534">
    <property type="entry name" value="Semialdehyde_DH_NAD-bd"/>
</dbReference>
<comment type="pathway">
    <text evidence="1 7">Amino-acid biosynthesis; L-arginine biosynthesis; N(2)-acetyl-L-ornithine from L-glutamate: step 3/4.</text>
</comment>
<dbReference type="KEGG" id="gfe:Gferi_12825"/>
<keyword evidence="11" id="KW-1185">Reference proteome</keyword>
<dbReference type="Pfam" id="PF01118">
    <property type="entry name" value="Semialdhyde_dh"/>
    <property type="match status" value="1"/>
</dbReference>
<dbReference type="GO" id="GO:0051287">
    <property type="term" value="F:NAD binding"/>
    <property type="evidence" value="ECO:0007669"/>
    <property type="project" value="InterPro"/>
</dbReference>
<evidence type="ECO:0000259" key="9">
    <source>
        <dbReference type="SMART" id="SM00859"/>
    </source>
</evidence>
<dbReference type="RefSeq" id="WP_069977106.1">
    <property type="nucleotide sequence ID" value="NZ_CP017269.1"/>
</dbReference>
<dbReference type="InterPro" id="IPR036291">
    <property type="entry name" value="NAD(P)-bd_dom_sf"/>
</dbReference>
<dbReference type="EC" id="1.2.1.38" evidence="7"/>
<dbReference type="Gene3D" id="3.40.50.720">
    <property type="entry name" value="NAD(P)-binding Rossmann-like Domain"/>
    <property type="match status" value="1"/>
</dbReference>
<dbReference type="GO" id="GO:0003942">
    <property type="term" value="F:N-acetyl-gamma-glutamyl-phosphate reductase activity"/>
    <property type="evidence" value="ECO:0007669"/>
    <property type="project" value="UniProtKB-UniRule"/>
</dbReference>
<keyword evidence="4 7" id="KW-0521">NADP</keyword>
<dbReference type="PANTHER" id="PTHR32338">
    <property type="entry name" value="N-ACETYL-GAMMA-GLUTAMYL-PHOSPHATE REDUCTASE, CHLOROPLASTIC-RELATED-RELATED"/>
    <property type="match status" value="1"/>
</dbReference>
<dbReference type="InterPro" id="IPR050085">
    <property type="entry name" value="AGPR"/>
</dbReference>
<dbReference type="OrthoDB" id="9801289at2"/>
<evidence type="ECO:0000256" key="6">
    <source>
        <dbReference type="ARBA" id="ARBA00050557"/>
    </source>
</evidence>
<comment type="function">
    <text evidence="7">Catalyzes the NADPH-dependent reduction of N-acetyl-5-glutamyl phosphate to yield N-acetyl-L-glutamate 5-semialdehyde.</text>
</comment>
<proteinExistence type="inferred from homology"/>
<evidence type="ECO:0000256" key="2">
    <source>
        <dbReference type="ARBA" id="ARBA00022571"/>
    </source>
</evidence>
<dbReference type="GO" id="GO:0005737">
    <property type="term" value="C:cytoplasm"/>
    <property type="evidence" value="ECO:0007669"/>
    <property type="project" value="UniProtKB-SubCell"/>
</dbReference>
<evidence type="ECO:0000313" key="11">
    <source>
        <dbReference type="Proteomes" id="UP000095743"/>
    </source>
</evidence>
<accession>A0A1D8GHL8</accession>
<evidence type="ECO:0000256" key="8">
    <source>
        <dbReference type="PROSITE-ProRule" id="PRU10010"/>
    </source>
</evidence>
<evidence type="ECO:0000256" key="3">
    <source>
        <dbReference type="ARBA" id="ARBA00022605"/>
    </source>
</evidence>
<dbReference type="SMART" id="SM00859">
    <property type="entry name" value="Semialdhyde_dh"/>
    <property type="match status" value="1"/>
</dbReference>
<keyword evidence="2 7" id="KW-0055">Arginine biosynthesis</keyword>
<keyword evidence="7" id="KW-0963">Cytoplasm</keyword>
<evidence type="ECO:0000313" key="10">
    <source>
        <dbReference type="EMBL" id="AOT70397.1"/>
    </source>
</evidence>
<keyword evidence="5 7" id="KW-0560">Oxidoreductase</keyword>
<dbReference type="Proteomes" id="UP000095743">
    <property type="component" value="Chromosome"/>
</dbReference>
<organism evidence="10 11">
    <name type="scientific">Geosporobacter ferrireducens</name>
    <dbReference type="NCBI Taxonomy" id="1424294"/>
    <lineage>
        <taxon>Bacteria</taxon>
        <taxon>Bacillati</taxon>
        <taxon>Bacillota</taxon>
        <taxon>Clostridia</taxon>
        <taxon>Peptostreptococcales</taxon>
        <taxon>Thermotaleaceae</taxon>
        <taxon>Geosporobacter</taxon>
    </lineage>
</organism>
<dbReference type="PROSITE" id="PS01224">
    <property type="entry name" value="ARGC"/>
    <property type="match status" value="1"/>
</dbReference>
<comment type="similarity">
    <text evidence="7">Belongs to the NAGSA dehydrogenase family. Type 1 subfamily.</text>
</comment>
<dbReference type="CDD" id="cd23934">
    <property type="entry name" value="AGPR_1_C"/>
    <property type="match status" value="1"/>
</dbReference>
<comment type="subcellular location">
    <subcellularLocation>
        <location evidence="7">Cytoplasm</location>
    </subcellularLocation>
</comment>
<reference evidence="10 11" key="1">
    <citation type="submission" date="2016-09" db="EMBL/GenBank/DDBJ databases">
        <title>Genomic analysis reveals versatility of anaerobic energy metabolism of Geosporobacter ferrireducens IRF9 of phylum Firmicutes.</title>
        <authorList>
            <person name="Kim S.-J."/>
        </authorList>
    </citation>
    <scope>NUCLEOTIDE SEQUENCE [LARGE SCALE GENOMIC DNA]</scope>
    <source>
        <strain evidence="10 11">IRF9</strain>
    </source>
</reference>
<name>A0A1D8GHL8_9FIRM</name>
<evidence type="ECO:0000256" key="1">
    <source>
        <dbReference type="ARBA" id="ARBA00004862"/>
    </source>
</evidence>
<evidence type="ECO:0000256" key="4">
    <source>
        <dbReference type="ARBA" id="ARBA00022857"/>
    </source>
</evidence>
<dbReference type="Pfam" id="PF22698">
    <property type="entry name" value="Semialdhyde_dhC_1"/>
    <property type="match status" value="1"/>
</dbReference>
<dbReference type="UniPathway" id="UPA00068">
    <property type="reaction ID" value="UER00108"/>
</dbReference>
<protein>
    <recommendedName>
        <fullName evidence="7">N-acetyl-gamma-glutamyl-phosphate reductase</fullName>
        <shortName evidence="7">AGPR</shortName>
        <ecNumber evidence="7">1.2.1.38</ecNumber>
    </recommendedName>
    <alternativeName>
        <fullName evidence="7">N-acetyl-glutamate semialdehyde dehydrogenase</fullName>
        <shortName evidence="7">NAGSA dehydrogenase</shortName>
    </alternativeName>
</protein>
<dbReference type="EMBL" id="CP017269">
    <property type="protein sequence ID" value="AOT70397.1"/>
    <property type="molecule type" value="Genomic_DNA"/>
</dbReference>
<evidence type="ECO:0000256" key="5">
    <source>
        <dbReference type="ARBA" id="ARBA00023002"/>
    </source>
</evidence>
<dbReference type="STRING" id="1424294.Gferi_12825"/>
<dbReference type="GO" id="GO:0070401">
    <property type="term" value="F:NADP+ binding"/>
    <property type="evidence" value="ECO:0007669"/>
    <property type="project" value="InterPro"/>
</dbReference>
<gene>
    <name evidence="7" type="primary">argC</name>
    <name evidence="10" type="ORF">Gferi_12825</name>
</gene>
<dbReference type="PANTHER" id="PTHR32338:SF10">
    <property type="entry name" value="N-ACETYL-GAMMA-GLUTAMYL-PHOSPHATE REDUCTASE, CHLOROPLASTIC-RELATED"/>
    <property type="match status" value="1"/>
</dbReference>
<dbReference type="GO" id="GO:0006526">
    <property type="term" value="P:L-arginine biosynthetic process"/>
    <property type="evidence" value="ECO:0007669"/>
    <property type="project" value="UniProtKB-UniRule"/>
</dbReference>
<dbReference type="InterPro" id="IPR023013">
    <property type="entry name" value="AGPR_AS"/>
</dbReference>
<feature type="domain" description="Semialdehyde dehydrogenase NAD-binding" evidence="9">
    <location>
        <begin position="3"/>
        <end position="143"/>
    </location>
</feature>
<feature type="active site" evidence="7 8">
    <location>
        <position position="151"/>
    </location>
</feature>
<dbReference type="SUPFAM" id="SSF51735">
    <property type="entry name" value="NAD(P)-binding Rossmann-fold domains"/>
    <property type="match status" value="1"/>
</dbReference>
<dbReference type="InterPro" id="IPR000706">
    <property type="entry name" value="AGPR_type-1"/>
</dbReference>
<dbReference type="NCBIfam" id="TIGR01850">
    <property type="entry name" value="argC"/>
    <property type="match status" value="1"/>
</dbReference>
<evidence type="ECO:0000256" key="7">
    <source>
        <dbReference type="HAMAP-Rule" id="MF_00150"/>
    </source>
</evidence>